<comment type="subcellular location">
    <subcellularLocation>
        <location evidence="1">Cell membrane</location>
        <topology evidence="1">Multi-pass membrane protein</topology>
    </subcellularLocation>
</comment>
<dbReference type="AlphaFoldDB" id="A0A6J4QY49"/>
<feature type="transmembrane region" description="Helical" evidence="6">
    <location>
        <begin position="59"/>
        <end position="78"/>
    </location>
</feature>
<keyword evidence="4 6" id="KW-1133">Transmembrane helix</keyword>
<dbReference type="PANTHER" id="PTHR30213">
    <property type="entry name" value="INNER MEMBRANE PROTEIN YHJD"/>
    <property type="match status" value="1"/>
</dbReference>
<feature type="transmembrane region" description="Helical" evidence="6">
    <location>
        <begin position="271"/>
        <end position="291"/>
    </location>
</feature>
<accession>A0A6J4QY49</accession>
<evidence type="ECO:0000256" key="6">
    <source>
        <dbReference type="SAM" id="Phobius"/>
    </source>
</evidence>
<gene>
    <name evidence="7" type="ORF">AVDCRST_MAG28-2611</name>
</gene>
<proteinExistence type="predicted"/>
<organism evidence="7">
    <name type="scientific">uncultured Rubrobacteraceae bacterium</name>
    <dbReference type="NCBI Taxonomy" id="349277"/>
    <lineage>
        <taxon>Bacteria</taxon>
        <taxon>Bacillati</taxon>
        <taxon>Actinomycetota</taxon>
        <taxon>Rubrobacteria</taxon>
        <taxon>Rubrobacterales</taxon>
        <taxon>Rubrobacteraceae</taxon>
        <taxon>environmental samples</taxon>
    </lineage>
</organism>
<evidence type="ECO:0000256" key="5">
    <source>
        <dbReference type="ARBA" id="ARBA00023136"/>
    </source>
</evidence>
<keyword evidence="2" id="KW-1003">Cell membrane</keyword>
<dbReference type="PIRSF" id="PIRSF035875">
    <property type="entry name" value="RNase_BN"/>
    <property type="match status" value="1"/>
</dbReference>
<feature type="transmembrane region" description="Helical" evidence="6">
    <location>
        <begin position="202"/>
        <end position="227"/>
    </location>
</feature>
<dbReference type="GO" id="GO:0005886">
    <property type="term" value="C:plasma membrane"/>
    <property type="evidence" value="ECO:0007669"/>
    <property type="project" value="UniProtKB-SubCell"/>
</dbReference>
<feature type="transmembrane region" description="Helical" evidence="6">
    <location>
        <begin position="159"/>
        <end position="182"/>
    </location>
</feature>
<dbReference type="InterPro" id="IPR017039">
    <property type="entry name" value="Virul_fac_BrkB"/>
</dbReference>
<dbReference type="Pfam" id="PF03631">
    <property type="entry name" value="Virul_fac_BrkB"/>
    <property type="match status" value="1"/>
</dbReference>
<keyword evidence="3 6" id="KW-0812">Transmembrane</keyword>
<feature type="transmembrane region" description="Helical" evidence="6">
    <location>
        <begin position="239"/>
        <end position="259"/>
    </location>
</feature>
<dbReference type="PANTHER" id="PTHR30213:SF0">
    <property type="entry name" value="UPF0761 MEMBRANE PROTEIN YIHY"/>
    <property type="match status" value="1"/>
</dbReference>
<protein>
    <submittedName>
        <fullName evidence="7">Uncharacterized protein</fullName>
    </submittedName>
</protein>
<name>A0A6J4QY49_9ACTN</name>
<reference evidence="7" key="1">
    <citation type="submission" date="2020-02" db="EMBL/GenBank/DDBJ databases">
        <authorList>
            <person name="Meier V. D."/>
        </authorList>
    </citation>
    <scope>NUCLEOTIDE SEQUENCE</scope>
    <source>
        <strain evidence="7">AVDCRST_MAG28</strain>
    </source>
</reference>
<evidence type="ECO:0000256" key="4">
    <source>
        <dbReference type="ARBA" id="ARBA00022989"/>
    </source>
</evidence>
<evidence type="ECO:0000256" key="1">
    <source>
        <dbReference type="ARBA" id="ARBA00004651"/>
    </source>
</evidence>
<sequence>MDKIPGKKIVEKAERTGNEVPIPLTRRRLGLVELLKRTAKEVGEDHLAAFAGNLTYKTLFALFPTFVFLLSLLGLFGAPNLLQDLVNQARGVLPAEAVSLIEEQLLGIAGERAPAAFTTGAIVSILLALWGVSGGFRSVMEAMNVMYEVEEERSFVKQVLISILLFFGVAALLLSALGLIVFGPEIGGAVADAVGLGGVFQLVWNIVQWPVLILFVTLAFALIYYLAPDAEQRFRFVSPGSIAAVVLWLLFSLAFSVYVERSGSFNATYGTFAGIIILMLYIYYSAFIVLVGAQLNQVIEDAAPEGKNEGEKTLNE</sequence>
<feature type="transmembrane region" description="Helical" evidence="6">
    <location>
        <begin position="115"/>
        <end position="139"/>
    </location>
</feature>
<dbReference type="EMBL" id="CADCVE010000058">
    <property type="protein sequence ID" value="CAA9457063.1"/>
    <property type="molecule type" value="Genomic_DNA"/>
</dbReference>
<dbReference type="NCBIfam" id="TIGR00765">
    <property type="entry name" value="yihY_not_rbn"/>
    <property type="match status" value="1"/>
</dbReference>
<evidence type="ECO:0000256" key="3">
    <source>
        <dbReference type="ARBA" id="ARBA00022692"/>
    </source>
</evidence>
<evidence type="ECO:0000313" key="7">
    <source>
        <dbReference type="EMBL" id="CAA9457063.1"/>
    </source>
</evidence>
<evidence type="ECO:0000256" key="2">
    <source>
        <dbReference type="ARBA" id="ARBA00022475"/>
    </source>
</evidence>
<keyword evidence="5 6" id="KW-0472">Membrane</keyword>